<dbReference type="Pfam" id="PF07969">
    <property type="entry name" value="Amidohydro_3"/>
    <property type="match status" value="1"/>
</dbReference>
<dbReference type="Gene3D" id="2.30.40.10">
    <property type="entry name" value="Urease, subunit C, domain 1"/>
    <property type="match status" value="1"/>
</dbReference>
<comment type="caution">
    <text evidence="2">The sequence shown here is derived from an EMBL/GenBank/DDBJ whole genome shotgun (WGS) entry which is preliminary data.</text>
</comment>
<feature type="domain" description="Amidohydrolase 3" evidence="1">
    <location>
        <begin position="58"/>
        <end position="571"/>
    </location>
</feature>
<dbReference type="EMBL" id="JANFXK010000004">
    <property type="protein sequence ID" value="MCQ4636202.1"/>
    <property type="molecule type" value="Genomic_DNA"/>
</dbReference>
<dbReference type="InterPro" id="IPR013108">
    <property type="entry name" value="Amidohydro_3"/>
</dbReference>
<evidence type="ECO:0000259" key="1">
    <source>
        <dbReference type="Pfam" id="PF07969"/>
    </source>
</evidence>
<proteinExistence type="predicted"/>
<organism evidence="2 3">
    <name type="scientific">Anaerovorax odorimutans</name>
    <dbReference type="NCBI Taxonomy" id="109327"/>
    <lineage>
        <taxon>Bacteria</taxon>
        <taxon>Bacillati</taxon>
        <taxon>Bacillota</taxon>
        <taxon>Clostridia</taxon>
        <taxon>Peptostreptococcales</taxon>
        <taxon>Anaerovoracaceae</taxon>
        <taxon>Anaerovorax</taxon>
    </lineage>
</organism>
<dbReference type="Proteomes" id="UP001524502">
    <property type="component" value="Unassembled WGS sequence"/>
</dbReference>
<name>A0ABT1RM02_9FIRM</name>
<dbReference type="Gene3D" id="3.20.20.140">
    <property type="entry name" value="Metal-dependent hydrolases"/>
    <property type="match status" value="1"/>
</dbReference>
<dbReference type="SUPFAM" id="SSF51556">
    <property type="entry name" value="Metallo-dependent hydrolases"/>
    <property type="match status" value="1"/>
</dbReference>
<evidence type="ECO:0000313" key="3">
    <source>
        <dbReference type="Proteomes" id="UP001524502"/>
    </source>
</evidence>
<dbReference type="Gene3D" id="3.10.310.70">
    <property type="match status" value="1"/>
</dbReference>
<dbReference type="CDD" id="cd01300">
    <property type="entry name" value="YtcJ_like"/>
    <property type="match status" value="1"/>
</dbReference>
<keyword evidence="3" id="KW-1185">Reference proteome</keyword>
<gene>
    <name evidence="2" type="ORF">NE619_05635</name>
</gene>
<dbReference type="SUPFAM" id="SSF51338">
    <property type="entry name" value="Composite domain of metallo-dependent hydrolases"/>
    <property type="match status" value="1"/>
</dbReference>
<protein>
    <submittedName>
        <fullName evidence="2">Amidohydrolase</fullName>
    </submittedName>
</protein>
<reference evidence="2 3" key="1">
    <citation type="submission" date="2022-06" db="EMBL/GenBank/DDBJ databases">
        <title>Isolation of gut microbiota from human fecal samples.</title>
        <authorList>
            <person name="Pamer E.G."/>
            <person name="Barat B."/>
            <person name="Waligurski E."/>
            <person name="Medina S."/>
            <person name="Paddock L."/>
            <person name="Mostad J."/>
        </authorList>
    </citation>
    <scope>NUCLEOTIDE SEQUENCE [LARGE SCALE GENOMIC DNA]</scope>
    <source>
        <strain evidence="2 3">SL.3.17</strain>
    </source>
</reference>
<dbReference type="InterPro" id="IPR032466">
    <property type="entry name" value="Metal_Hydrolase"/>
</dbReference>
<dbReference type="PANTHER" id="PTHR22642">
    <property type="entry name" value="IMIDAZOLONEPROPIONASE"/>
    <property type="match status" value="1"/>
</dbReference>
<dbReference type="InterPro" id="IPR011059">
    <property type="entry name" value="Metal-dep_hydrolase_composite"/>
</dbReference>
<evidence type="ECO:0000313" key="2">
    <source>
        <dbReference type="EMBL" id="MCQ4636202.1"/>
    </source>
</evidence>
<dbReference type="InterPro" id="IPR033932">
    <property type="entry name" value="YtcJ-like"/>
</dbReference>
<accession>A0ABT1RM02</accession>
<dbReference type="PANTHER" id="PTHR22642:SF20">
    <property type="entry name" value="AMIDOHYDROLASE 3 DOMAIN-CONTAINING PROTEIN"/>
    <property type="match status" value="1"/>
</dbReference>
<sequence length="573" mass="64166">MFSQNNTADLILRGGQIYSINSSGKRVEYEAMAVSGETILALGTNEDMKPLIAEKTKILDLEGKTVLPGLADSHLHASMTAELIFDFDLRGVEFTPDKTRDDYIREYQEKIKAYVENNGDVAIVRGSGWNPTLFVSDPMGQPMAADIDAVCPDIPVILRSFDHHYLWVNSKALELAGITKDTPSPRNGVVERGPIGNPSGIFQETTAIDLLLRNLPGADYSVEEYKEGIKYYQTKFGSLYGNTLIFDAYCSENARKAYMELEQEGALNLRVRSSFYADPSLPAEQFDTIIAEKDRYCSDGFTIRTVKFFIDGSGLTFFLNEPFEKEWLESIGMEEGYRGYAQWTQEELNEYFLKLDSAGLQIHLHCMTDGAVRMALDAFEYAAGFNDIRKNRHTITHIMLADEADIRRMGELGIIAAIQPMWAIADSMSEEAGAAMLGEERIHRTYPFGSLRASGCRISCGTDFPVTIPPSPFIGIQTGMTREITPAHPEYQKYKGISLGAEKEKVSLDDMIEGYSISSAYQCFLDERTGSLEKGKSADFVLLDKRITDVRKEEIETLKAEKTFFKGREVYSL</sequence>
<dbReference type="RefSeq" id="WP_256131378.1">
    <property type="nucleotide sequence ID" value="NZ_JANFXK010000004.1"/>
</dbReference>